<evidence type="ECO:0000256" key="11">
    <source>
        <dbReference type="SAM" id="Phobius"/>
    </source>
</evidence>
<keyword evidence="5" id="KW-0603">Photosystem I</keyword>
<dbReference type="STRING" id="554055.A0A2P6UZN1"/>
<evidence type="ECO:0000256" key="7">
    <source>
        <dbReference type="ARBA" id="ARBA00023136"/>
    </source>
</evidence>
<evidence type="ECO:0000313" key="14">
    <source>
        <dbReference type="EMBL" id="PSC67307.1"/>
    </source>
</evidence>
<evidence type="ECO:0000256" key="5">
    <source>
        <dbReference type="ARBA" id="ARBA00022836"/>
    </source>
</evidence>
<comment type="similarity">
    <text evidence="2">Belongs to the PsaL family.</text>
</comment>
<evidence type="ECO:0000259" key="12">
    <source>
        <dbReference type="Pfam" id="PF02605"/>
    </source>
</evidence>
<dbReference type="FunFam" id="1.20.1240.10:FF:000001">
    <property type="entry name" value="Photosystem I reaction center subunit XI"/>
    <property type="match status" value="1"/>
</dbReference>
<evidence type="ECO:0000256" key="6">
    <source>
        <dbReference type="ARBA" id="ARBA00022989"/>
    </source>
</evidence>
<dbReference type="GO" id="GO:0009538">
    <property type="term" value="C:photosystem I reaction center"/>
    <property type="evidence" value="ECO:0007669"/>
    <property type="project" value="InterPro"/>
</dbReference>
<dbReference type="InterPro" id="IPR010036">
    <property type="entry name" value="MDP_1_eu_arc"/>
</dbReference>
<name>A0A2P6UZN1_9CHLO</name>
<evidence type="ECO:0000256" key="10">
    <source>
        <dbReference type="SAM" id="MobiDB-lite"/>
    </source>
</evidence>
<dbReference type="InterPro" id="IPR036412">
    <property type="entry name" value="HAD-like_sf"/>
</dbReference>
<evidence type="ECO:0000313" key="15">
    <source>
        <dbReference type="Proteomes" id="UP000239649"/>
    </source>
</evidence>
<dbReference type="GO" id="GO:0016791">
    <property type="term" value="F:phosphatase activity"/>
    <property type="evidence" value="ECO:0007669"/>
    <property type="project" value="InterPro"/>
</dbReference>
<feature type="domain" description="Pyrrolo-quinoline quinone repeat" evidence="13">
    <location>
        <begin position="429"/>
        <end position="571"/>
    </location>
</feature>
<keyword evidence="7 11" id="KW-0472">Membrane</keyword>
<dbReference type="Gene3D" id="2.130.10.10">
    <property type="entry name" value="YVTN repeat-like/Quinoprotein amine dehydrogenase"/>
    <property type="match status" value="1"/>
</dbReference>
<sequence length="948" mass="95540">MTRAAGGGRHSGSAAPAPTAAAAAAVESLLSSFAHALPKLVVFDLDYTLWPFWCEMYSVSHNPTLYPHVPAILDGLVRAGVQLAVASRTPTPHVANAFLDKLALRSRFCSIQLIPAADGFDHTTAQKDTAHLPAIRAETGHGWEAMLFFDDEHKNVARVSRLGVTSVLVDTRSGVSLESLERGLRAYSDARGGGGGSGDGVWTSSLVAPRRARAVAPVRAMADSKAQVIQPVNGDPFIGMLETPVTSSPLVAWYLSNLPAYRTGVSPLLRGVEIGLAHGFLLVGPFIKFGPLRNVEGVAEIVGSVNGAAVVLLLTACLSIYGATTFQSEESAVGVKTLSGRSIPRDPLQSAEGWNKFTAGFAVGGLSGAAWGYLSMVLPWAEPPGDQRAPTAVFAGAGAAQVAVAVGNLTAAGWEVRGVSVASTGALTPLWNATLPLGAGIPSAVTVAGELAVVHLDGRLLALHPSNGSLAWNATSPCSLGNPRLVNARAATDAVYLVCAELSGDSSVIALRPSDGATAWALSSSSVAAYLAPVRAAAAAPGIIVYADTGSRLTAVGAASGALLWQVDVARWALPAGEQGAAQGSSVTHLEIAGDALLVREYAAGLGFAAGPFSYLALRLQRAQRPTLLWASNAIASRDRLPPGFTDASAIVPPALSDDGQLFFYWSATAPPPAPPPAPPASPPPAPAPAQPPAAAPSADALEPLWKPDESTTALSDTAAPTRRRLLEGGTGVAPSAAPVTAGPAATPASPSPGGNTTAAVEVAAAAAEAAAAGKAVLATAVAPQTQGVGVVAPEGMVPTAVLKARWVATGEEAWRVELAPVSAPTAAAGSLGVVTPDGLQVLDAATGAALWLVPQPPLGIYSYTPTLLAGGEAAAVHNCLDLLASNSLCVYSRSAGEAGAAGGDGPTSGGGAAIGGLPALGWWFPALGGRALALALAAGAAAFLLLF</sequence>
<comment type="caution">
    <text evidence="14">The sequence shown here is derived from an EMBL/GenBank/DDBJ whole genome shotgun (WGS) entry which is preliminary data.</text>
</comment>
<dbReference type="NCBIfam" id="TIGR01681">
    <property type="entry name" value="HAD-SF-IIIC"/>
    <property type="match status" value="1"/>
</dbReference>
<dbReference type="SMART" id="SM00564">
    <property type="entry name" value="PQQ"/>
    <property type="match status" value="3"/>
</dbReference>
<feature type="domain" description="Photosystem I PsaL reaction centre subunit XI" evidence="12">
    <location>
        <begin position="228"/>
        <end position="374"/>
    </location>
</feature>
<protein>
    <recommendedName>
        <fullName evidence="9">Photosystem I reaction center subunit XI, chloroplastic</fullName>
    </recommendedName>
    <alternativeName>
        <fullName evidence="8">PSI subunit V</fullName>
    </alternativeName>
</protein>
<dbReference type="Gene3D" id="3.40.50.1000">
    <property type="entry name" value="HAD superfamily/HAD-like"/>
    <property type="match status" value="1"/>
</dbReference>
<feature type="compositionally biased region" description="Pro residues" evidence="10">
    <location>
        <begin position="670"/>
        <end position="695"/>
    </location>
</feature>
<dbReference type="InterPro" id="IPR022980">
    <property type="entry name" value="PSI_suXI"/>
</dbReference>
<dbReference type="PANTHER" id="PTHR34803">
    <property type="entry name" value="PHOTOSYSTEM I REACTION CENTER SUBUNIT XI, CHLOROPLASTIC"/>
    <property type="match status" value="1"/>
</dbReference>
<dbReference type="InterPro" id="IPR002372">
    <property type="entry name" value="PQQ_rpt_dom"/>
</dbReference>
<dbReference type="EMBL" id="LHPF02000066">
    <property type="protein sequence ID" value="PSC67307.1"/>
    <property type="molecule type" value="Genomic_DNA"/>
</dbReference>
<dbReference type="InterPro" id="IPR036592">
    <property type="entry name" value="PSI_PsaL_sf"/>
</dbReference>
<evidence type="ECO:0000256" key="4">
    <source>
        <dbReference type="ARBA" id="ARBA00022692"/>
    </source>
</evidence>
<feature type="compositionally biased region" description="Low complexity" evidence="10">
    <location>
        <begin position="733"/>
        <end position="757"/>
    </location>
</feature>
<dbReference type="Pfam" id="PF13360">
    <property type="entry name" value="PQQ_2"/>
    <property type="match status" value="1"/>
</dbReference>
<dbReference type="Gene3D" id="1.20.1240.10">
    <property type="entry name" value="Photosystem I PsaL, reaction centre subunit XI"/>
    <property type="match status" value="1"/>
</dbReference>
<dbReference type="GO" id="GO:0015979">
    <property type="term" value="P:photosynthesis"/>
    <property type="evidence" value="ECO:0007669"/>
    <property type="project" value="UniProtKB-KW"/>
</dbReference>
<dbReference type="InterPro" id="IPR023214">
    <property type="entry name" value="HAD_sf"/>
</dbReference>
<dbReference type="PANTHER" id="PTHR34803:SF2">
    <property type="entry name" value="PHOTOSYSTEM I REACTION CENTER SUBUNIT XI, CHLOROPLASTIC"/>
    <property type="match status" value="1"/>
</dbReference>
<reference evidence="14 15" key="1">
    <citation type="journal article" date="2018" name="Plant J.">
        <title>Genome sequences of Chlorella sorokiniana UTEX 1602 and Micractinium conductrix SAG 241.80: implications to maltose excretion by a green alga.</title>
        <authorList>
            <person name="Arriola M.B."/>
            <person name="Velmurugan N."/>
            <person name="Zhang Y."/>
            <person name="Plunkett M.H."/>
            <person name="Hondzo H."/>
            <person name="Barney B.M."/>
        </authorList>
    </citation>
    <scope>NUCLEOTIDE SEQUENCE [LARGE SCALE GENOMIC DNA]</scope>
    <source>
        <strain evidence="14 15">SAG 241.80</strain>
    </source>
</reference>
<evidence type="ECO:0000259" key="13">
    <source>
        <dbReference type="Pfam" id="PF13360"/>
    </source>
</evidence>
<dbReference type="Pfam" id="PF02605">
    <property type="entry name" value="PsaL"/>
    <property type="match status" value="1"/>
</dbReference>
<dbReference type="InterPro" id="IPR018391">
    <property type="entry name" value="PQQ_b-propeller_rpt"/>
</dbReference>
<dbReference type="SUPFAM" id="SSF50998">
    <property type="entry name" value="Quinoprotein alcohol dehydrogenase-like"/>
    <property type="match status" value="1"/>
</dbReference>
<dbReference type="InterPro" id="IPR010033">
    <property type="entry name" value="HAD_SF_ppase_IIIC"/>
</dbReference>
<dbReference type="AlphaFoldDB" id="A0A2P6UZN1"/>
<dbReference type="SUPFAM" id="SSF56784">
    <property type="entry name" value="HAD-like"/>
    <property type="match status" value="1"/>
</dbReference>
<proteinExistence type="inferred from homology"/>
<keyword evidence="15" id="KW-1185">Reference proteome</keyword>
<dbReference type="Proteomes" id="UP000239649">
    <property type="component" value="Unassembled WGS sequence"/>
</dbReference>
<dbReference type="InterPro" id="IPR003757">
    <property type="entry name" value="PSI_PsaL"/>
</dbReference>
<gene>
    <name evidence="14" type="ORF">C2E20_9007</name>
</gene>
<feature type="transmembrane region" description="Helical" evidence="11">
    <location>
        <begin position="923"/>
        <end position="947"/>
    </location>
</feature>
<feature type="region of interest" description="Disordered" evidence="10">
    <location>
        <begin position="729"/>
        <end position="757"/>
    </location>
</feature>
<comment type="subcellular location">
    <subcellularLocation>
        <location evidence="1">Membrane</location>
        <topology evidence="1">Multi-pass membrane protein</topology>
    </subcellularLocation>
</comment>
<keyword evidence="3" id="KW-0602">Photosynthesis</keyword>
<keyword evidence="6 11" id="KW-1133">Transmembrane helix</keyword>
<organism evidence="14 15">
    <name type="scientific">Micractinium conductrix</name>
    <dbReference type="NCBI Taxonomy" id="554055"/>
    <lineage>
        <taxon>Eukaryota</taxon>
        <taxon>Viridiplantae</taxon>
        <taxon>Chlorophyta</taxon>
        <taxon>core chlorophytes</taxon>
        <taxon>Trebouxiophyceae</taxon>
        <taxon>Chlorellales</taxon>
        <taxon>Chlorellaceae</taxon>
        <taxon>Chlorella clade</taxon>
        <taxon>Micractinium</taxon>
    </lineage>
</organism>
<evidence type="ECO:0000256" key="2">
    <source>
        <dbReference type="ARBA" id="ARBA00008820"/>
    </source>
</evidence>
<dbReference type="InterPro" id="IPR015943">
    <property type="entry name" value="WD40/YVTN_repeat-like_dom_sf"/>
</dbReference>
<evidence type="ECO:0000256" key="9">
    <source>
        <dbReference type="ARBA" id="ARBA00070554"/>
    </source>
</evidence>
<feature type="region of interest" description="Disordered" evidence="10">
    <location>
        <begin position="667"/>
        <end position="698"/>
    </location>
</feature>
<evidence type="ECO:0000256" key="8">
    <source>
        <dbReference type="ARBA" id="ARBA00032768"/>
    </source>
</evidence>
<dbReference type="SUPFAM" id="SSF81568">
    <property type="entry name" value="Photosystem I reaction center subunit XI, PsaL"/>
    <property type="match status" value="1"/>
</dbReference>
<keyword evidence="4 11" id="KW-0812">Transmembrane</keyword>
<accession>A0A2P6UZN1</accession>
<evidence type="ECO:0000256" key="1">
    <source>
        <dbReference type="ARBA" id="ARBA00004141"/>
    </source>
</evidence>
<evidence type="ECO:0000256" key="3">
    <source>
        <dbReference type="ARBA" id="ARBA00022531"/>
    </source>
</evidence>
<dbReference type="GO" id="GO:0009535">
    <property type="term" value="C:chloroplast thylakoid membrane"/>
    <property type="evidence" value="ECO:0007669"/>
    <property type="project" value="TreeGrafter"/>
</dbReference>
<dbReference type="Pfam" id="PF12689">
    <property type="entry name" value="Acid_PPase"/>
    <property type="match status" value="1"/>
</dbReference>
<dbReference type="OrthoDB" id="35506at2759"/>
<dbReference type="InterPro" id="IPR011047">
    <property type="entry name" value="Quinoprotein_ADH-like_sf"/>
</dbReference>